<comment type="caution">
    <text evidence="1">The sequence shown here is derived from an EMBL/GenBank/DDBJ whole genome shotgun (WGS) entry which is preliminary data.</text>
</comment>
<dbReference type="Proteomes" id="UP001153332">
    <property type="component" value="Unassembled WGS sequence"/>
</dbReference>
<keyword evidence="2" id="KW-1185">Reference proteome</keyword>
<evidence type="ECO:0000313" key="1">
    <source>
        <dbReference type="EMBL" id="KAJ8125039.1"/>
    </source>
</evidence>
<evidence type="ECO:0000313" key="2">
    <source>
        <dbReference type="Proteomes" id="UP001153332"/>
    </source>
</evidence>
<sequence length="853" mass="96210">MKREDWHPVYQHYVNSGRRHTAMFFNGERIPWDKAWKEIRRSGARECNDGQETRLPADVVMRSPSPALVIQSFIPRPAEVAHRSKLYEIPSNLLRIEILNYFQQLPTRFHLESDTPSCDQHSLFNPTRLDIDNALLQPSSSVSDRGSRQEIDSDIDNLSNALYQLANGNCPLRWPGEHLPEPLDIIINKTPKYILLKLLEGDSLVFQATMENIMRTLSYLGRRDDFFSLFQVISRFHPKWFDHGGYLGFAAGLGCAKSCRLLLQTWCWAKPDSFLSNWHEDTCAKALELSIQRGHVECAEVIVENVFKSGLIPLKPENIQAYSVFWTFLEAITCPPLSVLECASFDLWNANVLHILQLFLEAGAKIDLVPNEFLDYDRFAYAKHWTPTALDHIYFLNPELYSYLIENSTEIEKGITRAGAHRSASQGIDSLRSYLLSRASHTPAQQDEFMEIILTEELGRDHACKIDVDFNAVKTLIDYNLDLQKLHWKMNPSTMLYCVIAAARKQGMHPAVDHIVKTLIYMGAVVVTATISEAVEGKDTALLQLLSLHSADFKNQGVIALYDAVTMGNCEAIDLLLEMGVDINATLEYYKGRGERKTAILALVNMRVSQRESTPVPKSSGVSHHEMPKYLISRNIKLRLDSTDRDLRHLLCPVIYEGFRGGWDYREDTLKTVKMLLDAEPLANDLQENDPCPLEACLISHGELYGDNARLPERFALLDYLLERGVLTHHSGVLALLIKYRAPEGTIEKVLHSGVDINIRSGNSIRYMEGPLRLTPLQAAIGIGSWDLVQHLVQRGAYVNQALEPDTGRTALHAAFNSHYVASSISIDLIKFLIDNGADVNALPASCNGRTGF</sequence>
<dbReference type="EMBL" id="JAPUUL010002603">
    <property type="protein sequence ID" value="KAJ8125039.1"/>
    <property type="molecule type" value="Genomic_DNA"/>
</dbReference>
<proteinExistence type="predicted"/>
<protein>
    <submittedName>
        <fullName evidence="1">Uncharacterized protein</fullName>
    </submittedName>
</protein>
<name>A0ACC2JCA0_9PEZI</name>
<accession>A0ACC2JCA0</accession>
<gene>
    <name evidence="1" type="ORF">O1611_g8600</name>
</gene>
<reference evidence="1" key="1">
    <citation type="submission" date="2022-12" db="EMBL/GenBank/DDBJ databases">
        <title>Genome Sequence of Lasiodiplodia mahajangana.</title>
        <authorList>
            <person name="Buettner E."/>
        </authorList>
    </citation>
    <scope>NUCLEOTIDE SEQUENCE</scope>
    <source>
        <strain evidence="1">VT137</strain>
    </source>
</reference>
<organism evidence="1 2">
    <name type="scientific">Lasiodiplodia mahajangana</name>
    <dbReference type="NCBI Taxonomy" id="1108764"/>
    <lineage>
        <taxon>Eukaryota</taxon>
        <taxon>Fungi</taxon>
        <taxon>Dikarya</taxon>
        <taxon>Ascomycota</taxon>
        <taxon>Pezizomycotina</taxon>
        <taxon>Dothideomycetes</taxon>
        <taxon>Dothideomycetes incertae sedis</taxon>
        <taxon>Botryosphaeriales</taxon>
        <taxon>Botryosphaeriaceae</taxon>
        <taxon>Lasiodiplodia</taxon>
    </lineage>
</organism>